<evidence type="ECO:0000313" key="3">
    <source>
        <dbReference type="EMBL" id="MFG6449821.1"/>
    </source>
</evidence>
<evidence type="ECO:0000259" key="2">
    <source>
        <dbReference type="Pfam" id="PF10106"/>
    </source>
</evidence>
<accession>A0ABW7FZU3</accession>
<reference evidence="3 4" key="1">
    <citation type="submission" date="2024-08" db="EMBL/GenBank/DDBJ databases">
        <authorList>
            <person name="Lu H."/>
        </authorList>
    </citation>
    <scope>NUCLEOTIDE SEQUENCE [LARGE SCALE GENOMIC DNA]</scope>
    <source>
        <strain evidence="3 4">BYS180W</strain>
    </source>
</reference>
<keyword evidence="4" id="KW-1185">Reference proteome</keyword>
<dbReference type="Proteomes" id="UP001606099">
    <property type="component" value="Unassembled WGS sequence"/>
</dbReference>
<proteinExistence type="predicted"/>
<feature type="region of interest" description="Disordered" evidence="1">
    <location>
        <begin position="119"/>
        <end position="141"/>
    </location>
</feature>
<dbReference type="InterPro" id="IPR018769">
    <property type="entry name" value="VgrG2_DUF2345"/>
</dbReference>
<dbReference type="EMBL" id="JBIGHZ010000010">
    <property type="protein sequence ID" value="MFG6449821.1"/>
    <property type="molecule type" value="Genomic_DNA"/>
</dbReference>
<dbReference type="Pfam" id="PF10106">
    <property type="entry name" value="DUF2345"/>
    <property type="match status" value="1"/>
</dbReference>
<name>A0ABW7FZU3_9BURK</name>
<organism evidence="3 4">
    <name type="scientific">Roseateles rivi</name>
    <dbReference type="NCBI Taxonomy" id="3299028"/>
    <lineage>
        <taxon>Bacteria</taxon>
        <taxon>Pseudomonadati</taxon>
        <taxon>Pseudomonadota</taxon>
        <taxon>Betaproteobacteria</taxon>
        <taxon>Burkholderiales</taxon>
        <taxon>Sphaerotilaceae</taxon>
        <taxon>Roseateles</taxon>
    </lineage>
</organism>
<evidence type="ECO:0000313" key="4">
    <source>
        <dbReference type="Proteomes" id="UP001606099"/>
    </source>
</evidence>
<feature type="non-terminal residue" evidence="3">
    <location>
        <position position="1"/>
    </location>
</feature>
<gene>
    <name evidence="3" type="ORF">ACG0Z6_16515</name>
</gene>
<dbReference type="RefSeq" id="WP_394463422.1">
    <property type="nucleotide sequence ID" value="NZ_JBIGHZ010000010.1"/>
</dbReference>
<comment type="caution">
    <text evidence="3">The sequence shown here is derived from an EMBL/GenBank/DDBJ whole genome shotgun (WGS) entry which is preliminary data.</text>
</comment>
<feature type="domain" description="DUF2345" evidence="2">
    <location>
        <begin position="1"/>
        <end position="71"/>
    </location>
</feature>
<evidence type="ECO:0000256" key="1">
    <source>
        <dbReference type="SAM" id="MobiDB-lite"/>
    </source>
</evidence>
<protein>
    <submittedName>
        <fullName evidence="3">DUF2345 domain-containing protein</fullName>
    </submittedName>
</protein>
<sequence>DIDVQALEQNLRLLAKLDITQQANRIHITAQQEVVINGAGSYTRWSAAGIESGTSSAWTAKAASHGFTGPASKAVQPPDDIQPFNEMFVLKDKAGRPVKNFPYRIKRADGVEITGLTDEHGRTHRMGSGSAAQAMDIEADH</sequence>